<dbReference type="EMBL" id="JAYMYQ010000009">
    <property type="protein sequence ID" value="KAK7313154.1"/>
    <property type="molecule type" value="Genomic_DNA"/>
</dbReference>
<dbReference type="Proteomes" id="UP001367508">
    <property type="component" value="Unassembled WGS sequence"/>
</dbReference>
<evidence type="ECO:0000313" key="1">
    <source>
        <dbReference type="EMBL" id="KAK7313154.1"/>
    </source>
</evidence>
<reference evidence="1 2" key="1">
    <citation type="submission" date="2024-01" db="EMBL/GenBank/DDBJ databases">
        <title>The genomes of 5 underutilized Papilionoideae crops provide insights into root nodulation and disease resistanc.</title>
        <authorList>
            <person name="Jiang F."/>
        </authorList>
    </citation>
    <scope>NUCLEOTIDE SEQUENCE [LARGE SCALE GENOMIC DNA]</scope>
    <source>
        <strain evidence="1">LVBAO_FW01</strain>
        <tissue evidence="1">Leaves</tissue>
    </source>
</reference>
<accession>A0AAN9KA84</accession>
<evidence type="ECO:0000313" key="2">
    <source>
        <dbReference type="Proteomes" id="UP001367508"/>
    </source>
</evidence>
<comment type="caution">
    <text evidence="1">The sequence shown here is derived from an EMBL/GenBank/DDBJ whole genome shotgun (WGS) entry which is preliminary data.</text>
</comment>
<dbReference type="AlphaFoldDB" id="A0AAN9KA84"/>
<organism evidence="1 2">
    <name type="scientific">Canavalia gladiata</name>
    <name type="common">Sword bean</name>
    <name type="synonym">Dolichos gladiatus</name>
    <dbReference type="NCBI Taxonomy" id="3824"/>
    <lineage>
        <taxon>Eukaryota</taxon>
        <taxon>Viridiplantae</taxon>
        <taxon>Streptophyta</taxon>
        <taxon>Embryophyta</taxon>
        <taxon>Tracheophyta</taxon>
        <taxon>Spermatophyta</taxon>
        <taxon>Magnoliopsida</taxon>
        <taxon>eudicotyledons</taxon>
        <taxon>Gunneridae</taxon>
        <taxon>Pentapetalae</taxon>
        <taxon>rosids</taxon>
        <taxon>fabids</taxon>
        <taxon>Fabales</taxon>
        <taxon>Fabaceae</taxon>
        <taxon>Papilionoideae</taxon>
        <taxon>50 kb inversion clade</taxon>
        <taxon>NPAAA clade</taxon>
        <taxon>indigoferoid/millettioid clade</taxon>
        <taxon>Phaseoleae</taxon>
        <taxon>Canavalia</taxon>
    </lineage>
</organism>
<proteinExistence type="predicted"/>
<dbReference type="PANTHER" id="PTHR37393:SF1">
    <property type="entry name" value="AT-RICH INTERACTIVE DOMAIN-CONTAINING PROTEIN 1A-LIKE"/>
    <property type="match status" value="1"/>
</dbReference>
<gene>
    <name evidence="1" type="ORF">VNO77_37616</name>
</gene>
<protein>
    <submittedName>
        <fullName evidence="1">Uncharacterized protein</fullName>
    </submittedName>
</protein>
<sequence>MNIQGVLGEPIGFGAYLGHLRAVEHSDFSKFESFSKGSRQGHLQLGEPGFRSSFSLLGCPNDAGFLTRDIRSFDSLRRRKAYIGRMPTSMKYIDRTFGVPFGFNFQIRLPIPTSSHVKTSS</sequence>
<keyword evidence="2" id="KW-1185">Reference proteome</keyword>
<dbReference type="PANTHER" id="PTHR37393">
    <property type="entry name" value="AT-RICH INTERACTIVE DOMAIN-CONTAINING PROTEIN 1A-LIKE"/>
    <property type="match status" value="1"/>
</dbReference>
<name>A0AAN9KA84_CANGL</name>